<keyword evidence="10" id="KW-0067">ATP-binding</keyword>
<dbReference type="EMBL" id="CP054491">
    <property type="protein sequence ID" value="QKQ27150.1"/>
    <property type="molecule type" value="Genomic_DNA"/>
</dbReference>
<dbReference type="Gene3D" id="6.10.340.10">
    <property type="match status" value="1"/>
</dbReference>
<dbReference type="GO" id="GO:0005524">
    <property type="term" value="F:ATP binding"/>
    <property type="evidence" value="ECO:0007669"/>
    <property type="project" value="UniProtKB-KW"/>
</dbReference>
<dbReference type="Gene3D" id="3.40.50.2300">
    <property type="match status" value="1"/>
</dbReference>
<dbReference type="SUPFAM" id="SSF52172">
    <property type="entry name" value="CheY-like"/>
    <property type="match status" value="1"/>
</dbReference>
<organism evidence="21 22">
    <name type="scientific">Candidatus Reidiella endopervernicosa</name>
    <dbReference type="NCBI Taxonomy" id="2738883"/>
    <lineage>
        <taxon>Bacteria</taxon>
        <taxon>Pseudomonadati</taxon>
        <taxon>Pseudomonadota</taxon>
        <taxon>Gammaproteobacteria</taxon>
        <taxon>Candidatus Reidiella</taxon>
    </lineage>
</organism>
<feature type="modified residue" description="4-aspartylphosphate" evidence="15">
    <location>
        <position position="585"/>
    </location>
</feature>
<evidence type="ECO:0000256" key="11">
    <source>
        <dbReference type="ARBA" id="ARBA00022989"/>
    </source>
</evidence>
<proteinExistence type="predicted"/>
<keyword evidence="6" id="KW-0808">Transferase</keyword>
<feature type="domain" description="Histidine kinase" evidence="17">
    <location>
        <begin position="273"/>
        <end position="494"/>
    </location>
</feature>
<keyword evidence="7 16" id="KW-0812">Transmembrane</keyword>
<dbReference type="PRINTS" id="PR00344">
    <property type="entry name" value="BCTRLSENSOR"/>
</dbReference>
<dbReference type="Proteomes" id="UP000509658">
    <property type="component" value="Chromosome"/>
</dbReference>
<feature type="modified residue" description="Phosphohistidine" evidence="14">
    <location>
        <position position="728"/>
    </location>
</feature>
<dbReference type="InterPro" id="IPR001789">
    <property type="entry name" value="Sig_transdc_resp-reg_receiver"/>
</dbReference>
<dbReference type="InterPro" id="IPR011006">
    <property type="entry name" value="CheY-like_superfamily"/>
</dbReference>
<keyword evidence="12" id="KW-0902">Two-component regulatory system</keyword>
<feature type="transmembrane region" description="Helical" evidence="16">
    <location>
        <begin position="12"/>
        <end position="35"/>
    </location>
</feature>
<dbReference type="Gene3D" id="3.30.565.10">
    <property type="entry name" value="Histidine kinase-like ATPase, C-terminal domain"/>
    <property type="match status" value="1"/>
</dbReference>
<dbReference type="CDD" id="cd06225">
    <property type="entry name" value="HAMP"/>
    <property type="match status" value="1"/>
</dbReference>
<dbReference type="InterPro" id="IPR003660">
    <property type="entry name" value="HAMP_dom"/>
</dbReference>
<dbReference type="PANTHER" id="PTHR45339">
    <property type="entry name" value="HYBRID SIGNAL TRANSDUCTION HISTIDINE KINASE J"/>
    <property type="match status" value="1"/>
</dbReference>
<dbReference type="InterPro" id="IPR033417">
    <property type="entry name" value="CHASE8"/>
</dbReference>
<dbReference type="PANTHER" id="PTHR45339:SF1">
    <property type="entry name" value="HYBRID SIGNAL TRANSDUCTION HISTIDINE KINASE J"/>
    <property type="match status" value="1"/>
</dbReference>
<dbReference type="InterPro" id="IPR005467">
    <property type="entry name" value="His_kinase_dom"/>
</dbReference>
<dbReference type="Pfam" id="PF00512">
    <property type="entry name" value="HisKA"/>
    <property type="match status" value="1"/>
</dbReference>
<keyword evidence="8" id="KW-0547">Nucleotide-binding</keyword>
<dbReference type="Pfam" id="PF17152">
    <property type="entry name" value="CHASE8"/>
    <property type="match status" value="1"/>
</dbReference>
<evidence type="ECO:0000259" key="20">
    <source>
        <dbReference type="PROSITE" id="PS50894"/>
    </source>
</evidence>
<dbReference type="CDD" id="cd16922">
    <property type="entry name" value="HATPase_EvgS-ArcB-TorS-like"/>
    <property type="match status" value="1"/>
</dbReference>
<evidence type="ECO:0000256" key="3">
    <source>
        <dbReference type="ARBA" id="ARBA00012438"/>
    </source>
</evidence>
<comment type="subcellular location">
    <subcellularLocation>
        <location evidence="2">Cell membrane</location>
        <topology evidence="2">Multi-pass membrane protein</topology>
    </subcellularLocation>
</comment>
<feature type="domain" description="Response regulatory" evidence="18">
    <location>
        <begin position="536"/>
        <end position="653"/>
    </location>
</feature>
<dbReference type="InterPro" id="IPR008207">
    <property type="entry name" value="Sig_transdc_His_kin_Hpt_dom"/>
</dbReference>
<dbReference type="SMART" id="SM00448">
    <property type="entry name" value="REC"/>
    <property type="match status" value="1"/>
</dbReference>
<dbReference type="SUPFAM" id="SSF47226">
    <property type="entry name" value="Histidine-containing phosphotransfer domain, HPT domain"/>
    <property type="match status" value="1"/>
</dbReference>
<feature type="transmembrane region" description="Helical" evidence="16">
    <location>
        <begin position="159"/>
        <end position="178"/>
    </location>
</feature>
<dbReference type="InterPro" id="IPR036097">
    <property type="entry name" value="HisK_dim/P_sf"/>
</dbReference>
<protein>
    <recommendedName>
        <fullName evidence="3">histidine kinase</fullName>
        <ecNumber evidence="3">2.7.13.3</ecNumber>
    </recommendedName>
</protein>
<keyword evidence="4" id="KW-1003">Cell membrane</keyword>
<dbReference type="Gene3D" id="1.10.287.130">
    <property type="match status" value="1"/>
</dbReference>
<dbReference type="GO" id="GO:0005886">
    <property type="term" value="C:plasma membrane"/>
    <property type="evidence" value="ECO:0007669"/>
    <property type="project" value="UniProtKB-SubCell"/>
</dbReference>
<name>A0A6N0HXR8_9GAMM</name>
<evidence type="ECO:0000256" key="8">
    <source>
        <dbReference type="ARBA" id="ARBA00022741"/>
    </source>
</evidence>
<feature type="domain" description="HAMP" evidence="19">
    <location>
        <begin position="180"/>
        <end position="233"/>
    </location>
</feature>
<dbReference type="FunFam" id="1.10.287.130:FF:000003">
    <property type="entry name" value="Histidine kinase"/>
    <property type="match status" value="1"/>
</dbReference>
<evidence type="ECO:0000313" key="22">
    <source>
        <dbReference type="Proteomes" id="UP000509658"/>
    </source>
</evidence>
<sequence>MKLLRDASIKKKLIVIILATAATILSLNLLMFMYVELSAARDDTTTRMRTLATVIGANSSAAIAFRDQRTATEVLYTLSSQSDVLKAELLLNDNQLFAHYRSPQLESMEGSESHAGEIDTWGEVVVEESIMLDGDVIGRMRITGDMSHAYSSFIQEVQVVLGVFVISLLLALILSSWFQRVVSVPVRRLLESMQQVAEKRDFSQRAERLSNDELGTLVDGFNVMLDQLQDYDSELTTYRVDLERLVAARTYELELAKEGAEAASQAKSDFLATMSHEIRTPMSGVIGFTSLLKKTSLDELQLDYVETISTSAESLLTIINDILDFSKMEAGKLELVTKDFRLDALVDEVRSLFAPKASERGLKLVAEVESDVPVALQGDPGRLRQILINLLGNAIKFTEQGQVSLHVEIESGRDDGIALKFTVSDTGIGITSDQQQGLFQPFQQCDGSITRRYGGTGLGLAICQRLVALMGGEIHLTSAPDEGSTFTVSLLMSPAQSPIALGLTETEGAEAEPPDEKSISVAAIETARGDMLTGLSILVVDDNAINLTLATTLLDTEGATAVAAKSAEEALELVNKQRFDLILMDLEMPVMSGIEAAQQLKEVQSGGRATPIVALTAHAFPEKRQEALDVGMNDLLAKPYTAEQLYDVIKRWCVENESQTDAEALTQISASDDLPLYDREAALAAVGGNESVATQLLKQFMENLAISEAAMVSAQECSADEQLYQAIHKLAGSASSVGVLALHAEAIQLLELLRGESGSEGMVNDAIARLQALIMETKTTLSREVEALQ</sequence>
<evidence type="ECO:0000256" key="5">
    <source>
        <dbReference type="ARBA" id="ARBA00022553"/>
    </source>
</evidence>
<accession>A0A6N0HXR8</accession>
<dbReference type="PROSITE" id="PS50109">
    <property type="entry name" value="HIS_KIN"/>
    <property type="match status" value="1"/>
</dbReference>
<dbReference type="SUPFAM" id="SSF55874">
    <property type="entry name" value="ATPase domain of HSP90 chaperone/DNA topoisomerase II/histidine kinase"/>
    <property type="match status" value="1"/>
</dbReference>
<dbReference type="CDD" id="cd00082">
    <property type="entry name" value="HisKA"/>
    <property type="match status" value="1"/>
</dbReference>
<dbReference type="InterPro" id="IPR004358">
    <property type="entry name" value="Sig_transdc_His_kin-like_C"/>
</dbReference>
<dbReference type="AlphaFoldDB" id="A0A6N0HXR8"/>
<keyword evidence="5 15" id="KW-0597">Phosphoprotein</keyword>
<evidence type="ECO:0000256" key="13">
    <source>
        <dbReference type="ARBA" id="ARBA00023136"/>
    </source>
</evidence>
<evidence type="ECO:0000259" key="17">
    <source>
        <dbReference type="PROSITE" id="PS50109"/>
    </source>
</evidence>
<evidence type="ECO:0000256" key="7">
    <source>
        <dbReference type="ARBA" id="ARBA00022692"/>
    </source>
</evidence>
<dbReference type="FunFam" id="3.30.565.10:FF:000010">
    <property type="entry name" value="Sensor histidine kinase RcsC"/>
    <property type="match status" value="1"/>
</dbReference>
<dbReference type="SUPFAM" id="SSF158472">
    <property type="entry name" value="HAMP domain-like"/>
    <property type="match status" value="1"/>
</dbReference>
<feature type="transmembrane region" description="Helical" evidence="16">
    <location>
        <begin position="47"/>
        <end position="65"/>
    </location>
</feature>
<evidence type="ECO:0000259" key="19">
    <source>
        <dbReference type="PROSITE" id="PS50885"/>
    </source>
</evidence>
<dbReference type="InterPro" id="IPR003661">
    <property type="entry name" value="HisK_dim/P_dom"/>
</dbReference>
<evidence type="ECO:0000256" key="6">
    <source>
        <dbReference type="ARBA" id="ARBA00022679"/>
    </source>
</evidence>
<evidence type="ECO:0000256" key="16">
    <source>
        <dbReference type="SAM" id="Phobius"/>
    </source>
</evidence>
<keyword evidence="9" id="KW-0418">Kinase</keyword>
<evidence type="ECO:0000256" key="4">
    <source>
        <dbReference type="ARBA" id="ARBA00022475"/>
    </source>
</evidence>
<evidence type="ECO:0000256" key="15">
    <source>
        <dbReference type="PROSITE-ProRule" id="PRU00169"/>
    </source>
</evidence>
<dbReference type="SMART" id="SM00304">
    <property type="entry name" value="HAMP"/>
    <property type="match status" value="1"/>
</dbReference>
<evidence type="ECO:0000313" key="21">
    <source>
        <dbReference type="EMBL" id="QKQ27150.1"/>
    </source>
</evidence>
<dbReference type="SUPFAM" id="SSF47384">
    <property type="entry name" value="Homodimeric domain of signal transducing histidine kinase"/>
    <property type="match status" value="1"/>
</dbReference>
<feature type="domain" description="HPt" evidence="20">
    <location>
        <begin position="689"/>
        <end position="788"/>
    </location>
</feature>
<dbReference type="PROSITE" id="PS50894">
    <property type="entry name" value="HPT"/>
    <property type="match status" value="1"/>
</dbReference>
<evidence type="ECO:0000256" key="14">
    <source>
        <dbReference type="PROSITE-ProRule" id="PRU00110"/>
    </source>
</evidence>
<dbReference type="Gene3D" id="1.20.120.160">
    <property type="entry name" value="HPT domain"/>
    <property type="match status" value="1"/>
</dbReference>
<dbReference type="InterPro" id="IPR036641">
    <property type="entry name" value="HPT_dom_sf"/>
</dbReference>
<dbReference type="EC" id="2.7.13.3" evidence="3"/>
<evidence type="ECO:0000256" key="1">
    <source>
        <dbReference type="ARBA" id="ARBA00000085"/>
    </source>
</evidence>
<dbReference type="Pfam" id="PF02518">
    <property type="entry name" value="HATPase_c"/>
    <property type="match status" value="1"/>
</dbReference>
<reference evidence="21 22" key="1">
    <citation type="submission" date="2020-05" db="EMBL/GenBank/DDBJ databases">
        <title>Horizontal transmission and recombination maintain forever young bacterial symbiont genomes.</title>
        <authorList>
            <person name="Russell S.L."/>
            <person name="Pepper-Tunick E."/>
            <person name="Svedberg J."/>
            <person name="Byrne A."/>
            <person name="Ruelas Castillo J."/>
            <person name="Vollmers C."/>
            <person name="Beinart R.A."/>
            <person name="Corbett-Detig R."/>
        </authorList>
    </citation>
    <scope>NUCLEOTIDE SEQUENCE [LARGE SCALE GENOMIC DNA]</scope>
    <source>
        <strain evidence="21">Santa_Monica_outfall</strain>
    </source>
</reference>
<evidence type="ECO:0000256" key="12">
    <source>
        <dbReference type="ARBA" id="ARBA00023012"/>
    </source>
</evidence>
<dbReference type="CDD" id="cd17546">
    <property type="entry name" value="REC_hyHK_CKI1_RcsC-like"/>
    <property type="match status" value="1"/>
</dbReference>
<dbReference type="Pfam" id="PF00672">
    <property type="entry name" value="HAMP"/>
    <property type="match status" value="1"/>
</dbReference>
<dbReference type="InterPro" id="IPR003594">
    <property type="entry name" value="HATPase_dom"/>
</dbReference>
<evidence type="ECO:0000259" key="18">
    <source>
        <dbReference type="PROSITE" id="PS50110"/>
    </source>
</evidence>
<dbReference type="SMART" id="SM00388">
    <property type="entry name" value="HisKA"/>
    <property type="match status" value="1"/>
</dbReference>
<gene>
    <name evidence="21" type="ORF">HUE57_13275</name>
</gene>
<evidence type="ECO:0000256" key="10">
    <source>
        <dbReference type="ARBA" id="ARBA00022840"/>
    </source>
</evidence>
<dbReference type="PROSITE" id="PS50110">
    <property type="entry name" value="RESPONSE_REGULATORY"/>
    <property type="match status" value="1"/>
</dbReference>
<dbReference type="PROSITE" id="PS50885">
    <property type="entry name" value="HAMP"/>
    <property type="match status" value="1"/>
</dbReference>
<comment type="catalytic activity">
    <reaction evidence="1">
        <text>ATP + protein L-histidine = ADP + protein N-phospho-L-histidine.</text>
        <dbReference type="EC" id="2.7.13.3"/>
    </reaction>
</comment>
<keyword evidence="22" id="KW-1185">Reference proteome</keyword>
<keyword evidence="13 16" id="KW-0472">Membrane</keyword>
<dbReference type="KEGG" id="rev:HUE57_13275"/>
<evidence type="ECO:0000256" key="2">
    <source>
        <dbReference type="ARBA" id="ARBA00004651"/>
    </source>
</evidence>
<evidence type="ECO:0000256" key="9">
    <source>
        <dbReference type="ARBA" id="ARBA00022777"/>
    </source>
</evidence>
<keyword evidence="11 16" id="KW-1133">Transmembrane helix</keyword>
<dbReference type="RefSeq" id="WP_174673329.1">
    <property type="nucleotide sequence ID" value="NZ_CP054491.1"/>
</dbReference>
<dbReference type="GO" id="GO:0000155">
    <property type="term" value="F:phosphorelay sensor kinase activity"/>
    <property type="evidence" value="ECO:0007669"/>
    <property type="project" value="InterPro"/>
</dbReference>
<dbReference type="Pfam" id="PF00072">
    <property type="entry name" value="Response_reg"/>
    <property type="match status" value="1"/>
</dbReference>
<dbReference type="InterPro" id="IPR036890">
    <property type="entry name" value="HATPase_C_sf"/>
</dbReference>
<dbReference type="SMART" id="SM00387">
    <property type="entry name" value="HATPase_c"/>
    <property type="match status" value="1"/>
</dbReference>